<comment type="subcellular location">
    <subcellularLocation>
        <location evidence="1">Membrane</location>
        <topology evidence="1">Multi-pass membrane protein</topology>
    </subcellularLocation>
</comment>
<feature type="transmembrane region" description="Helical" evidence="6">
    <location>
        <begin position="236"/>
        <end position="259"/>
    </location>
</feature>
<dbReference type="PANTHER" id="PTHR33048:SF108">
    <property type="entry name" value="INTEGRAL MEMBRANE PROTEIN"/>
    <property type="match status" value="1"/>
</dbReference>
<dbReference type="Proteomes" id="UP000244855">
    <property type="component" value="Unassembled WGS sequence"/>
</dbReference>
<evidence type="ECO:0000313" key="8">
    <source>
        <dbReference type="EMBL" id="PVH95454.1"/>
    </source>
</evidence>
<feature type="domain" description="Rhodopsin" evidence="7">
    <location>
        <begin position="50"/>
        <end position="156"/>
    </location>
</feature>
<name>A0A2V1DEA8_9PLEO</name>
<keyword evidence="4 6" id="KW-0472">Membrane</keyword>
<dbReference type="Pfam" id="PF20684">
    <property type="entry name" value="Fung_rhodopsin"/>
    <property type="match status" value="2"/>
</dbReference>
<organism evidence="8 9">
    <name type="scientific">Periconia macrospinosa</name>
    <dbReference type="NCBI Taxonomy" id="97972"/>
    <lineage>
        <taxon>Eukaryota</taxon>
        <taxon>Fungi</taxon>
        <taxon>Dikarya</taxon>
        <taxon>Ascomycota</taxon>
        <taxon>Pezizomycotina</taxon>
        <taxon>Dothideomycetes</taxon>
        <taxon>Pleosporomycetidae</taxon>
        <taxon>Pleosporales</taxon>
        <taxon>Massarineae</taxon>
        <taxon>Periconiaceae</taxon>
        <taxon>Periconia</taxon>
    </lineage>
</organism>
<dbReference type="STRING" id="97972.A0A2V1DEA8"/>
<dbReference type="OrthoDB" id="5342292at2759"/>
<reference evidence="8 9" key="1">
    <citation type="journal article" date="2018" name="Sci. Rep.">
        <title>Comparative genomics provides insights into the lifestyle and reveals functional heterogeneity of dark septate endophytic fungi.</title>
        <authorList>
            <person name="Knapp D.G."/>
            <person name="Nemeth J.B."/>
            <person name="Barry K."/>
            <person name="Hainaut M."/>
            <person name="Henrissat B."/>
            <person name="Johnson J."/>
            <person name="Kuo A."/>
            <person name="Lim J.H.P."/>
            <person name="Lipzen A."/>
            <person name="Nolan M."/>
            <person name="Ohm R.A."/>
            <person name="Tamas L."/>
            <person name="Grigoriev I.V."/>
            <person name="Spatafora J.W."/>
            <person name="Nagy L.G."/>
            <person name="Kovacs G.M."/>
        </authorList>
    </citation>
    <scope>NUCLEOTIDE SEQUENCE [LARGE SCALE GENOMIC DNA]</scope>
    <source>
        <strain evidence="8 9">DSE2036</strain>
    </source>
</reference>
<dbReference type="EMBL" id="KZ805496">
    <property type="protein sequence ID" value="PVH95454.1"/>
    <property type="molecule type" value="Genomic_DNA"/>
</dbReference>
<feature type="transmembrane region" description="Helical" evidence="6">
    <location>
        <begin position="27"/>
        <end position="53"/>
    </location>
</feature>
<evidence type="ECO:0000256" key="5">
    <source>
        <dbReference type="ARBA" id="ARBA00038359"/>
    </source>
</evidence>
<comment type="similarity">
    <text evidence="5">Belongs to the SAT4 family.</text>
</comment>
<keyword evidence="3 6" id="KW-1133">Transmembrane helix</keyword>
<dbReference type="AlphaFoldDB" id="A0A2V1DEA8"/>
<evidence type="ECO:0000256" key="3">
    <source>
        <dbReference type="ARBA" id="ARBA00022989"/>
    </source>
</evidence>
<dbReference type="PANTHER" id="PTHR33048">
    <property type="entry name" value="PTH11-LIKE INTEGRAL MEMBRANE PROTEIN (AFU_ORTHOLOGUE AFUA_5G11245)"/>
    <property type="match status" value="1"/>
</dbReference>
<accession>A0A2V1DEA8</accession>
<evidence type="ECO:0000313" key="9">
    <source>
        <dbReference type="Proteomes" id="UP000244855"/>
    </source>
</evidence>
<evidence type="ECO:0000256" key="6">
    <source>
        <dbReference type="SAM" id="Phobius"/>
    </source>
</evidence>
<dbReference type="InterPro" id="IPR049326">
    <property type="entry name" value="Rhodopsin_dom_fungi"/>
</dbReference>
<protein>
    <recommendedName>
        <fullName evidence="7">Rhodopsin domain-containing protein</fullName>
    </recommendedName>
</protein>
<feature type="domain" description="Rhodopsin" evidence="7">
    <location>
        <begin position="157"/>
        <end position="284"/>
    </location>
</feature>
<keyword evidence="9" id="KW-1185">Reference proteome</keyword>
<proteinExistence type="inferred from homology"/>
<feature type="transmembrane region" description="Helical" evidence="6">
    <location>
        <begin position="172"/>
        <end position="190"/>
    </location>
</feature>
<keyword evidence="2 6" id="KW-0812">Transmembrane</keyword>
<evidence type="ECO:0000256" key="4">
    <source>
        <dbReference type="ARBA" id="ARBA00023136"/>
    </source>
</evidence>
<sequence>MTLNSTSIPAVPPPQGKVPNFEHPEDVLYTINLVSQILAVATVTPFVFGRLIIKTFIVPPLLVEDWVLVIAWLKVLSIGYSSTAFAMHHYGGGYHVWEIPLDRYEGFLQALYADTVVYGPNAYFTKIALLLVVARVFSTFRATKIATYALIVAMLVKATCFNQRAIFVADTVISAVTDSAVLILPIPAVISLRMPFKKKVKVWLMLGIGGIATGASFVRMVIVIRLQQSQDQTVDFVRFNLLGSVCWMVTTMNSLLTIVPKIRTAEVSIGLICACLPSTNILYSRLRHAWDSTRASEITLTQNLTSFSQKIKHLKFLQGSRLETADTLTNNNNTQSGDVPHLGVGVGEETHPIFDLHALRSHSTALSRFDADLESNMYPVPETVEIELRESMELGRIATVYF</sequence>
<dbReference type="InterPro" id="IPR052337">
    <property type="entry name" value="SAT4-like"/>
</dbReference>
<feature type="transmembrane region" description="Helical" evidence="6">
    <location>
        <begin position="110"/>
        <end position="133"/>
    </location>
</feature>
<gene>
    <name evidence="8" type="ORF">DM02DRAFT_149138</name>
</gene>
<evidence type="ECO:0000256" key="2">
    <source>
        <dbReference type="ARBA" id="ARBA00022692"/>
    </source>
</evidence>
<feature type="transmembrane region" description="Helical" evidence="6">
    <location>
        <begin position="202"/>
        <end position="224"/>
    </location>
</feature>
<feature type="transmembrane region" description="Helical" evidence="6">
    <location>
        <begin position="65"/>
        <end position="90"/>
    </location>
</feature>
<dbReference type="GO" id="GO:0016020">
    <property type="term" value="C:membrane"/>
    <property type="evidence" value="ECO:0007669"/>
    <property type="project" value="UniProtKB-SubCell"/>
</dbReference>
<evidence type="ECO:0000256" key="1">
    <source>
        <dbReference type="ARBA" id="ARBA00004141"/>
    </source>
</evidence>
<evidence type="ECO:0000259" key="7">
    <source>
        <dbReference type="Pfam" id="PF20684"/>
    </source>
</evidence>